<accession>A0A915K9C9</accession>
<reference evidence="2" key="1">
    <citation type="submission" date="2022-11" db="UniProtKB">
        <authorList>
            <consortium name="WormBaseParasite"/>
        </authorList>
    </citation>
    <scope>IDENTIFICATION</scope>
</reference>
<evidence type="ECO:0000313" key="1">
    <source>
        <dbReference type="Proteomes" id="UP000887565"/>
    </source>
</evidence>
<keyword evidence="1" id="KW-1185">Reference proteome</keyword>
<dbReference type="WBParaSite" id="nRc.2.0.1.t34770-RA">
    <property type="protein sequence ID" value="nRc.2.0.1.t34770-RA"/>
    <property type="gene ID" value="nRc.2.0.1.g34770"/>
</dbReference>
<sequence>MEIAMHGISIPVCRYFPVHRKLCILTTPPPRFVYRPAEKVNYLFVTGPSHVCKHVHFVEMNVDSKNLQAQHRFLTKTKTSVVKKQHLKKPTV</sequence>
<evidence type="ECO:0000313" key="2">
    <source>
        <dbReference type="WBParaSite" id="nRc.2.0.1.t34770-RA"/>
    </source>
</evidence>
<dbReference type="AlphaFoldDB" id="A0A915K9C9"/>
<organism evidence="1 2">
    <name type="scientific">Romanomermis culicivorax</name>
    <name type="common">Nematode worm</name>
    <dbReference type="NCBI Taxonomy" id="13658"/>
    <lineage>
        <taxon>Eukaryota</taxon>
        <taxon>Metazoa</taxon>
        <taxon>Ecdysozoa</taxon>
        <taxon>Nematoda</taxon>
        <taxon>Enoplea</taxon>
        <taxon>Dorylaimia</taxon>
        <taxon>Mermithida</taxon>
        <taxon>Mermithoidea</taxon>
        <taxon>Mermithidae</taxon>
        <taxon>Romanomermis</taxon>
    </lineage>
</organism>
<dbReference type="Proteomes" id="UP000887565">
    <property type="component" value="Unplaced"/>
</dbReference>
<proteinExistence type="predicted"/>
<protein>
    <submittedName>
        <fullName evidence="2">Uncharacterized protein</fullName>
    </submittedName>
</protein>
<name>A0A915K9C9_ROMCU</name>